<dbReference type="GO" id="GO:0016757">
    <property type="term" value="F:glycosyltransferase activity"/>
    <property type="evidence" value="ECO:0007669"/>
    <property type="project" value="InterPro"/>
</dbReference>
<dbReference type="SUPFAM" id="SSF53756">
    <property type="entry name" value="UDP-Glycosyltransferase/glycogen phosphorylase"/>
    <property type="match status" value="1"/>
</dbReference>
<comment type="caution">
    <text evidence="4">The sequence shown here is derived from an EMBL/GenBank/DDBJ whole genome shotgun (WGS) entry which is preliminary data.</text>
</comment>
<dbReference type="Proteomes" id="UP000034213">
    <property type="component" value="Unassembled WGS sequence"/>
</dbReference>
<sequence length="364" mass="41644">MLIGIDASRAYTAENTGTENYSQEIIGAMLRLPEAKKHQFRLYVRNPVGSLQGWTLKIINWPRLWTQGGLAWELWRRPVDVLWVPAHTLPILRRKKIITAVTIHGLEYEYLPEYYRFPQKLYLNKSTEYAVKRADKIIAVSHWTKKQLVKRLGADEQKIKVIYEGISKKFIHLNNSEYLRQIRHKYGIKKDYILFIGTIQPRKNLVRLIEAFAGLKDTMKKPELVIGGKKGWLDEAIYQAPKKFGVEKQVKFIGRVAEADLAGIYKGARIFVWPSLMEGFGLPVLEAMNFGVPVITSNRGALPEVVGEAGLLVDPEKVEEIAGAMELVLNNQELQSGLIEKGYHQVKKFSWKKAARQTLEFLTA</sequence>
<dbReference type="STRING" id="1618369.UV54_C0021G0003"/>
<organism evidence="4 5">
    <name type="scientific">Candidatus Beckwithbacteria bacterium GW2011_GWA2_43_10</name>
    <dbReference type="NCBI Taxonomy" id="1618369"/>
    <lineage>
        <taxon>Bacteria</taxon>
        <taxon>Candidatus Beckwithiibacteriota</taxon>
    </lineage>
</organism>
<dbReference type="FunFam" id="3.40.50.2000:FF:000119">
    <property type="entry name" value="Glycosyl transferase group 1"/>
    <property type="match status" value="1"/>
</dbReference>
<evidence type="ECO:0000313" key="5">
    <source>
        <dbReference type="Proteomes" id="UP000034213"/>
    </source>
</evidence>
<protein>
    <submittedName>
        <fullName evidence="4">Glycosyl transferase group 1</fullName>
    </submittedName>
</protein>
<feature type="domain" description="Glycosyltransferase subfamily 4-like N-terminal" evidence="3">
    <location>
        <begin position="61"/>
        <end position="167"/>
    </location>
</feature>
<evidence type="ECO:0000256" key="1">
    <source>
        <dbReference type="ARBA" id="ARBA00022679"/>
    </source>
</evidence>
<accession>A0A0G1C333</accession>
<gene>
    <name evidence="4" type="ORF">UV54_C0021G0003</name>
</gene>
<dbReference type="Pfam" id="PF13439">
    <property type="entry name" value="Glyco_transf_4"/>
    <property type="match status" value="1"/>
</dbReference>
<name>A0A0G1C333_9BACT</name>
<dbReference type="InterPro" id="IPR028098">
    <property type="entry name" value="Glyco_trans_4-like_N"/>
</dbReference>
<evidence type="ECO:0000313" key="4">
    <source>
        <dbReference type="EMBL" id="KKS79977.1"/>
    </source>
</evidence>
<dbReference type="PANTHER" id="PTHR46401">
    <property type="entry name" value="GLYCOSYLTRANSFERASE WBBK-RELATED"/>
    <property type="match status" value="1"/>
</dbReference>
<evidence type="ECO:0000259" key="2">
    <source>
        <dbReference type="Pfam" id="PF00534"/>
    </source>
</evidence>
<proteinExistence type="predicted"/>
<dbReference type="Pfam" id="PF00534">
    <property type="entry name" value="Glycos_transf_1"/>
    <property type="match status" value="1"/>
</dbReference>
<dbReference type="PANTHER" id="PTHR46401:SF2">
    <property type="entry name" value="GLYCOSYLTRANSFERASE WBBK-RELATED"/>
    <property type="match status" value="1"/>
</dbReference>
<feature type="domain" description="Glycosyl transferase family 1" evidence="2">
    <location>
        <begin position="183"/>
        <end position="344"/>
    </location>
</feature>
<keyword evidence="1 4" id="KW-0808">Transferase</keyword>
<dbReference type="InterPro" id="IPR001296">
    <property type="entry name" value="Glyco_trans_1"/>
</dbReference>
<dbReference type="GO" id="GO:0009103">
    <property type="term" value="P:lipopolysaccharide biosynthetic process"/>
    <property type="evidence" value="ECO:0007669"/>
    <property type="project" value="TreeGrafter"/>
</dbReference>
<dbReference type="EMBL" id="LCEW01000021">
    <property type="protein sequence ID" value="KKS79977.1"/>
    <property type="molecule type" value="Genomic_DNA"/>
</dbReference>
<reference evidence="4 5" key="1">
    <citation type="journal article" date="2015" name="Nature">
        <title>rRNA introns, odd ribosomes, and small enigmatic genomes across a large radiation of phyla.</title>
        <authorList>
            <person name="Brown C.T."/>
            <person name="Hug L.A."/>
            <person name="Thomas B.C."/>
            <person name="Sharon I."/>
            <person name="Castelle C.J."/>
            <person name="Singh A."/>
            <person name="Wilkins M.J."/>
            <person name="Williams K.H."/>
            <person name="Banfield J.F."/>
        </authorList>
    </citation>
    <scope>NUCLEOTIDE SEQUENCE [LARGE SCALE GENOMIC DNA]</scope>
</reference>
<dbReference type="AlphaFoldDB" id="A0A0G1C333"/>
<evidence type="ECO:0000259" key="3">
    <source>
        <dbReference type="Pfam" id="PF13439"/>
    </source>
</evidence>
<dbReference type="Gene3D" id="3.40.50.2000">
    <property type="entry name" value="Glycogen Phosphorylase B"/>
    <property type="match status" value="2"/>
</dbReference>
<dbReference type="CDD" id="cd03809">
    <property type="entry name" value="GT4_MtfB-like"/>
    <property type="match status" value="1"/>
</dbReference>